<dbReference type="KEGG" id="daq:DAQ1742_02954"/>
<dbReference type="AlphaFoldDB" id="A0A375ACL5"/>
<keyword evidence="1" id="KW-0732">Signal</keyword>
<accession>A0A375ACL5</accession>
<sequence>MPKLSVAIATLLVFFPLLTHADTQTHDMGNLPHTMMDEAQPHAAQPASPETATRYHANGIVKQWDSRNVTLSHEAIAALRWPAMTMTFRLPANRELSVLPQGSAVSFSFVQSADGYTLTDITPRQN</sequence>
<dbReference type="InterPro" id="IPR021647">
    <property type="entry name" value="CusF_Ec"/>
</dbReference>
<protein>
    <submittedName>
        <fullName evidence="2">Cobalt/zinc/cadmium efflux RND transporter, membrane fusion protein, CzcB family</fullName>
    </submittedName>
</protein>
<reference evidence="2 3" key="1">
    <citation type="submission" date="2016-09" db="EMBL/GenBank/DDBJ databases">
        <authorList>
            <person name="Reverchon S."/>
            <person name="Nasser W."/>
            <person name="Leonard S."/>
            <person name="Brochier C."/>
            <person name="Duprey A."/>
        </authorList>
    </citation>
    <scope>NUCLEOTIDE SEQUENCE [LARGE SCALE GENOMIC DNA]</scope>
    <source>
        <strain evidence="2 3">174/2</strain>
    </source>
</reference>
<name>A0A375ACL5_9GAMM</name>
<dbReference type="InterPro" id="IPR042230">
    <property type="entry name" value="CusF_sf"/>
</dbReference>
<dbReference type="EMBL" id="LT615367">
    <property type="protein sequence ID" value="SLM63800.1"/>
    <property type="molecule type" value="Genomic_DNA"/>
</dbReference>
<gene>
    <name evidence="2" type="ORF">DAQ1742_02954</name>
</gene>
<dbReference type="Proteomes" id="UP000294820">
    <property type="component" value="Chromosome 1"/>
</dbReference>
<evidence type="ECO:0000256" key="1">
    <source>
        <dbReference type="SAM" id="SignalP"/>
    </source>
</evidence>
<dbReference type="Gene3D" id="2.40.50.320">
    <property type="entry name" value="Copper binding periplasmic protein CusF"/>
    <property type="match status" value="1"/>
</dbReference>
<evidence type="ECO:0000313" key="3">
    <source>
        <dbReference type="Proteomes" id="UP000294820"/>
    </source>
</evidence>
<proteinExistence type="predicted"/>
<organism evidence="2 3">
    <name type="scientific">Dickeya aquatica</name>
    <dbReference type="NCBI Taxonomy" id="1401087"/>
    <lineage>
        <taxon>Bacteria</taxon>
        <taxon>Pseudomonadati</taxon>
        <taxon>Pseudomonadota</taxon>
        <taxon>Gammaproteobacteria</taxon>
        <taxon>Enterobacterales</taxon>
        <taxon>Pectobacteriaceae</taxon>
        <taxon>Dickeya</taxon>
    </lineage>
</organism>
<feature type="chain" id="PRO_5016944771" evidence="1">
    <location>
        <begin position="22"/>
        <end position="126"/>
    </location>
</feature>
<dbReference type="RefSeq" id="WP_067486659.1">
    <property type="nucleotide sequence ID" value="NZ_LT615367.1"/>
</dbReference>
<evidence type="ECO:0000313" key="2">
    <source>
        <dbReference type="EMBL" id="SLM63800.1"/>
    </source>
</evidence>
<dbReference type="Pfam" id="PF11604">
    <property type="entry name" value="CusF_Ec"/>
    <property type="match status" value="1"/>
</dbReference>
<keyword evidence="3" id="KW-1185">Reference proteome</keyword>
<feature type="signal peptide" evidence="1">
    <location>
        <begin position="1"/>
        <end position="21"/>
    </location>
</feature>